<comment type="similarity">
    <text evidence="6">Belongs to the eukaryotic/archaeal RNase P protein component 1 family.</text>
</comment>
<dbReference type="HAMAP" id="MF_00754">
    <property type="entry name" value="RNase_P_1"/>
    <property type="match status" value="1"/>
</dbReference>
<gene>
    <name evidence="6" type="primary">rnp1</name>
    <name evidence="7" type="ORF">ENP55_03755</name>
</gene>
<name>A0A7C2FCW4_9CREN</name>
<comment type="caution">
    <text evidence="7">The sequence shown here is derived from an EMBL/GenBank/DDBJ whole genome shotgun (WGS) entry which is preliminary data.</text>
</comment>
<dbReference type="GO" id="GO:0005737">
    <property type="term" value="C:cytoplasm"/>
    <property type="evidence" value="ECO:0007669"/>
    <property type="project" value="UniProtKB-SubCell"/>
</dbReference>
<dbReference type="Pfam" id="PF01868">
    <property type="entry name" value="RNase_P-MRP_p29"/>
    <property type="match status" value="1"/>
</dbReference>
<dbReference type="GO" id="GO:0030677">
    <property type="term" value="C:ribonuclease P complex"/>
    <property type="evidence" value="ECO:0007669"/>
    <property type="project" value="UniProtKB-UniRule"/>
</dbReference>
<dbReference type="EMBL" id="DSJT01000022">
    <property type="protein sequence ID" value="HEF87398.1"/>
    <property type="molecule type" value="Genomic_DNA"/>
</dbReference>
<dbReference type="GO" id="GO:0001682">
    <property type="term" value="P:tRNA 5'-leader removal"/>
    <property type="evidence" value="ECO:0007669"/>
    <property type="project" value="UniProtKB-UniRule"/>
</dbReference>
<keyword evidence="1 6" id="KW-0963">Cytoplasm</keyword>
<dbReference type="EC" id="3.1.26.5" evidence="6"/>
<evidence type="ECO:0000313" key="7">
    <source>
        <dbReference type="EMBL" id="HEF87398.1"/>
    </source>
</evidence>
<accession>A0A7C2FCW4</accession>
<protein>
    <recommendedName>
        <fullName evidence="6">Ribonuclease P protein component 1</fullName>
        <shortName evidence="6">RNase P component 1</shortName>
        <ecNumber evidence="6">3.1.26.5</ecNumber>
    </recommendedName>
    <alternativeName>
        <fullName evidence="6">Rpp29</fullName>
    </alternativeName>
</protein>
<dbReference type="InterPro" id="IPR036980">
    <property type="entry name" value="RNase_P/MRP_Rpp29_sf"/>
</dbReference>
<dbReference type="InterPro" id="IPR002730">
    <property type="entry name" value="Rpp29/RNP1"/>
</dbReference>
<keyword evidence="3 6" id="KW-0540">Nuclease</keyword>
<dbReference type="GO" id="GO:0003723">
    <property type="term" value="F:RNA binding"/>
    <property type="evidence" value="ECO:0007669"/>
    <property type="project" value="InterPro"/>
</dbReference>
<keyword evidence="5 6" id="KW-0378">Hydrolase</keyword>
<dbReference type="GO" id="GO:0004526">
    <property type="term" value="F:ribonuclease P activity"/>
    <property type="evidence" value="ECO:0007669"/>
    <property type="project" value="UniProtKB-UniRule"/>
</dbReference>
<dbReference type="AlphaFoldDB" id="A0A7C2FCW4"/>
<evidence type="ECO:0000256" key="6">
    <source>
        <dbReference type="HAMAP-Rule" id="MF_00754"/>
    </source>
</evidence>
<dbReference type="SUPFAM" id="SSF101744">
    <property type="entry name" value="Rof/RNase P subunit-like"/>
    <property type="match status" value="1"/>
</dbReference>
<comment type="function">
    <text evidence="6">Part of ribonuclease P, a protein complex that generates mature tRNA molecules by cleaving their 5'-ends.</text>
</comment>
<comment type="catalytic activity">
    <reaction evidence="6">
        <text>Endonucleolytic cleavage of RNA, removing 5'-extranucleotides from tRNA precursor.</text>
        <dbReference type="EC" id="3.1.26.5"/>
    </reaction>
</comment>
<proteinExistence type="inferred from homology"/>
<organism evidence="7">
    <name type="scientific">Thermosphaera aggregans</name>
    <dbReference type="NCBI Taxonomy" id="54254"/>
    <lineage>
        <taxon>Archaea</taxon>
        <taxon>Thermoproteota</taxon>
        <taxon>Thermoprotei</taxon>
        <taxon>Desulfurococcales</taxon>
        <taxon>Desulfurococcaceae</taxon>
        <taxon>Thermosphaera</taxon>
    </lineage>
</organism>
<keyword evidence="4 6" id="KW-0255">Endonuclease</keyword>
<evidence type="ECO:0000256" key="4">
    <source>
        <dbReference type="ARBA" id="ARBA00022759"/>
    </source>
</evidence>
<evidence type="ECO:0000256" key="5">
    <source>
        <dbReference type="ARBA" id="ARBA00022801"/>
    </source>
</evidence>
<dbReference type="InterPro" id="IPR023534">
    <property type="entry name" value="Rof/RNase_P-like"/>
</dbReference>
<dbReference type="InterPro" id="IPR023538">
    <property type="entry name" value="RNP1"/>
</dbReference>
<evidence type="ECO:0000256" key="3">
    <source>
        <dbReference type="ARBA" id="ARBA00022722"/>
    </source>
</evidence>
<dbReference type="SMART" id="SM00538">
    <property type="entry name" value="POP4"/>
    <property type="match status" value="1"/>
</dbReference>
<dbReference type="Gene3D" id="2.30.30.210">
    <property type="entry name" value="Ribonuclease P/MRP, subunit p29"/>
    <property type="match status" value="1"/>
</dbReference>
<comment type="subunit">
    <text evidence="6">Consists of a catalytic RNA component and at least 4-5 protein subunits.</text>
</comment>
<sequence>MKRRSSNLVYHELIGLRARVLEYPDPSVKGFEGVVVDETLKTLVLENSSRRIRVFKENGVFEFTLPDGENVVIKGFKILGRPWERVKMVLR</sequence>
<comment type="subcellular location">
    <subcellularLocation>
        <location evidence="6">Cytoplasm</location>
    </subcellularLocation>
</comment>
<evidence type="ECO:0000256" key="1">
    <source>
        <dbReference type="ARBA" id="ARBA00022490"/>
    </source>
</evidence>
<reference evidence="7" key="1">
    <citation type="journal article" date="2020" name="mSystems">
        <title>Genome- and Community-Level Interaction Insights into Carbon Utilization and Element Cycling Functions of Hydrothermarchaeota in Hydrothermal Sediment.</title>
        <authorList>
            <person name="Zhou Z."/>
            <person name="Liu Y."/>
            <person name="Xu W."/>
            <person name="Pan J."/>
            <person name="Luo Z.H."/>
            <person name="Li M."/>
        </authorList>
    </citation>
    <scope>NUCLEOTIDE SEQUENCE [LARGE SCALE GENOMIC DNA]</scope>
    <source>
        <strain evidence="7">SpSt-23</strain>
    </source>
</reference>
<keyword evidence="2 6" id="KW-0819">tRNA processing</keyword>
<evidence type="ECO:0000256" key="2">
    <source>
        <dbReference type="ARBA" id="ARBA00022694"/>
    </source>
</evidence>